<proteinExistence type="predicted"/>
<dbReference type="AlphaFoldDB" id="A0A165VK67"/>
<organism evidence="1 2">
    <name type="scientific">Neolentinus lepideus HHB14362 ss-1</name>
    <dbReference type="NCBI Taxonomy" id="1314782"/>
    <lineage>
        <taxon>Eukaryota</taxon>
        <taxon>Fungi</taxon>
        <taxon>Dikarya</taxon>
        <taxon>Basidiomycota</taxon>
        <taxon>Agaricomycotina</taxon>
        <taxon>Agaricomycetes</taxon>
        <taxon>Gloeophyllales</taxon>
        <taxon>Gloeophyllaceae</taxon>
        <taxon>Neolentinus</taxon>
    </lineage>
</organism>
<sequence>MFYHDGLRITAAENARYSSIFRATPSDHCYAYERFYRFTEANALLQVLRCPLQGSVQDDEIYSFQVSTRLSLRYFQYLLSR</sequence>
<dbReference type="Proteomes" id="UP000076761">
    <property type="component" value="Unassembled WGS sequence"/>
</dbReference>
<evidence type="ECO:0000313" key="1">
    <source>
        <dbReference type="EMBL" id="KZT29789.1"/>
    </source>
</evidence>
<gene>
    <name evidence="1" type="ORF">NEOLEDRAFT_1127633</name>
</gene>
<dbReference type="OrthoDB" id="3053045at2759"/>
<name>A0A165VK67_9AGAM</name>
<dbReference type="InParanoid" id="A0A165VK67"/>
<dbReference type="EMBL" id="KV425553">
    <property type="protein sequence ID" value="KZT29789.1"/>
    <property type="molecule type" value="Genomic_DNA"/>
</dbReference>
<evidence type="ECO:0000313" key="2">
    <source>
        <dbReference type="Proteomes" id="UP000076761"/>
    </source>
</evidence>
<accession>A0A165VK67</accession>
<reference evidence="1 2" key="1">
    <citation type="journal article" date="2016" name="Mol. Biol. Evol.">
        <title>Comparative Genomics of Early-Diverging Mushroom-Forming Fungi Provides Insights into the Origins of Lignocellulose Decay Capabilities.</title>
        <authorList>
            <person name="Nagy L.G."/>
            <person name="Riley R."/>
            <person name="Tritt A."/>
            <person name="Adam C."/>
            <person name="Daum C."/>
            <person name="Floudas D."/>
            <person name="Sun H."/>
            <person name="Yadav J.S."/>
            <person name="Pangilinan J."/>
            <person name="Larsson K.H."/>
            <person name="Matsuura K."/>
            <person name="Barry K."/>
            <person name="Labutti K."/>
            <person name="Kuo R."/>
            <person name="Ohm R.A."/>
            <person name="Bhattacharya S.S."/>
            <person name="Shirouzu T."/>
            <person name="Yoshinaga Y."/>
            <person name="Martin F.M."/>
            <person name="Grigoriev I.V."/>
            <person name="Hibbett D.S."/>
        </authorList>
    </citation>
    <scope>NUCLEOTIDE SEQUENCE [LARGE SCALE GENOMIC DNA]</scope>
    <source>
        <strain evidence="1 2">HHB14362 ss-1</strain>
    </source>
</reference>
<keyword evidence="2" id="KW-1185">Reference proteome</keyword>
<protein>
    <submittedName>
        <fullName evidence="1">Uncharacterized protein</fullName>
    </submittedName>
</protein>